<dbReference type="InterPro" id="IPR007356">
    <property type="entry name" value="tRNA_m1G_MeTrfase_euk"/>
</dbReference>
<evidence type="ECO:0000313" key="9">
    <source>
        <dbReference type="Proteomes" id="UP000002630"/>
    </source>
</evidence>
<dbReference type="GO" id="GO:0052905">
    <property type="term" value="F:tRNA (guanosine(9)-N1)-methyltransferase activity"/>
    <property type="evidence" value="ECO:0007669"/>
    <property type="project" value="UniProtKB-EC"/>
</dbReference>
<organism evidence="8 9">
    <name type="scientific">Ectocarpus siliculosus</name>
    <name type="common">Brown alga</name>
    <name type="synonym">Conferva siliculosa</name>
    <dbReference type="NCBI Taxonomy" id="2880"/>
    <lineage>
        <taxon>Eukaryota</taxon>
        <taxon>Sar</taxon>
        <taxon>Stramenopiles</taxon>
        <taxon>Ochrophyta</taxon>
        <taxon>PX clade</taxon>
        <taxon>Phaeophyceae</taxon>
        <taxon>Ectocarpales</taxon>
        <taxon>Ectocarpaceae</taxon>
        <taxon>Ectocarpus</taxon>
    </lineage>
</organism>
<dbReference type="STRING" id="2880.D8LL56"/>
<dbReference type="eggNOG" id="KOG2967">
    <property type="taxonomic scope" value="Eukaryota"/>
</dbReference>
<evidence type="ECO:0000256" key="1">
    <source>
        <dbReference type="ARBA" id="ARBA00012797"/>
    </source>
</evidence>
<sequence>MEFETLSKEGGYRVCIDMAFDDLMLEKAQASLVQQVLYAYGTNRKAAQPCRVTLSGMGPIMTAKVNKLQGFDTWLGMTTDSRCYTEIFDKEELIYLSADSPATITHLEKGKVYIVGGLVDRNAHKGLCYEKAKKQEIVTGRLPLKKEDLYGAHSKVLATNHVFDILVRAMGNGGDLEKVEKKALPPRKRANWTGGDDRGPSSMPIRKQKSEKPDETSAESDRNSPELGVAGKEGERAAGADPGGESKEGSTTAGDNNEKSGEGGEKVDAGVEEEKIETGVKRVLDDGCREETSSSGLDAKRRNSQSAGPE</sequence>
<feature type="compositionally biased region" description="Basic and acidic residues" evidence="6">
    <location>
        <begin position="256"/>
        <end position="292"/>
    </location>
</feature>
<proteinExistence type="predicted"/>
<dbReference type="InterPro" id="IPR028564">
    <property type="entry name" value="MT_TRM10-typ"/>
</dbReference>
<evidence type="ECO:0000256" key="5">
    <source>
        <dbReference type="ARBA" id="ARBA00048434"/>
    </source>
</evidence>
<dbReference type="GO" id="GO:0000049">
    <property type="term" value="F:tRNA binding"/>
    <property type="evidence" value="ECO:0007669"/>
    <property type="project" value="TreeGrafter"/>
</dbReference>
<dbReference type="FunCoup" id="D8LL56">
    <property type="interactions" value="188"/>
</dbReference>
<dbReference type="InParanoid" id="D8LL56"/>
<dbReference type="PROSITE" id="PS51675">
    <property type="entry name" value="SAM_MT_TRM10"/>
    <property type="match status" value="1"/>
</dbReference>
<name>D8LL56_ECTSI</name>
<evidence type="ECO:0000256" key="3">
    <source>
        <dbReference type="ARBA" id="ARBA00022679"/>
    </source>
</evidence>
<feature type="region of interest" description="Disordered" evidence="6">
    <location>
        <begin position="178"/>
        <end position="310"/>
    </location>
</feature>
<dbReference type="GO" id="GO:0005634">
    <property type="term" value="C:nucleus"/>
    <property type="evidence" value="ECO:0007669"/>
    <property type="project" value="TreeGrafter"/>
</dbReference>
<gene>
    <name evidence="8" type="ORF">Esi_0322_0024</name>
</gene>
<keyword evidence="2 8" id="KW-0489">Methyltransferase</keyword>
<dbReference type="EMBL" id="FN649760">
    <property type="protein sequence ID" value="CBN79675.1"/>
    <property type="molecule type" value="Genomic_DNA"/>
</dbReference>
<evidence type="ECO:0000256" key="4">
    <source>
        <dbReference type="ARBA" id="ARBA00022691"/>
    </source>
</evidence>
<dbReference type="CDD" id="cd18089">
    <property type="entry name" value="SPOUT_Trm10-like"/>
    <property type="match status" value="1"/>
</dbReference>
<evidence type="ECO:0000259" key="7">
    <source>
        <dbReference type="PROSITE" id="PS51675"/>
    </source>
</evidence>
<dbReference type="PANTHER" id="PTHR13563">
    <property type="entry name" value="TRNA (GUANINE-9-) METHYLTRANSFERASE"/>
    <property type="match status" value="1"/>
</dbReference>
<keyword evidence="9" id="KW-1185">Reference proteome</keyword>
<dbReference type="GO" id="GO:0002939">
    <property type="term" value="P:tRNA N1-guanine methylation"/>
    <property type="evidence" value="ECO:0007669"/>
    <property type="project" value="TreeGrafter"/>
</dbReference>
<evidence type="ECO:0000256" key="2">
    <source>
        <dbReference type="ARBA" id="ARBA00022603"/>
    </source>
</evidence>
<dbReference type="InterPro" id="IPR038459">
    <property type="entry name" value="MT_TRM10-typ_sf"/>
</dbReference>
<protein>
    <recommendedName>
        <fullName evidence="1">tRNA (guanine(9)-N(1))-methyltransferase</fullName>
        <ecNumber evidence="1">2.1.1.221</ecNumber>
    </recommendedName>
</protein>
<comment type="catalytic activity">
    <reaction evidence="5">
        <text>guanosine(9) in tRNA + S-adenosyl-L-methionine = N(1)-methylguanosine(9) in tRNA + S-adenosyl-L-homocysteine + H(+)</text>
        <dbReference type="Rhea" id="RHEA:43156"/>
        <dbReference type="Rhea" id="RHEA-COMP:10367"/>
        <dbReference type="Rhea" id="RHEA-COMP:10368"/>
        <dbReference type="ChEBI" id="CHEBI:15378"/>
        <dbReference type="ChEBI" id="CHEBI:57856"/>
        <dbReference type="ChEBI" id="CHEBI:59789"/>
        <dbReference type="ChEBI" id="CHEBI:73542"/>
        <dbReference type="ChEBI" id="CHEBI:74269"/>
        <dbReference type="EC" id="2.1.1.221"/>
    </reaction>
</comment>
<keyword evidence="3" id="KW-0808">Transferase</keyword>
<evidence type="ECO:0000313" key="8">
    <source>
        <dbReference type="EMBL" id="CBN79675.1"/>
    </source>
</evidence>
<dbReference type="AlphaFoldDB" id="D8LL56"/>
<dbReference type="Proteomes" id="UP000002630">
    <property type="component" value="Unassembled WGS sequence"/>
</dbReference>
<dbReference type="OrthoDB" id="278300at2759"/>
<reference evidence="8 9" key="1">
    <citation type="journal article" date="2010" name="Nature">
        <title>The Ectocarpus genome and the independent evolution of multicellularity in brown algae.</title>
        <authorList>
            <person name="Cock J.M."/>
            <person name="Sterck L."/>
            <person name="Rouze P."/>
            <person name="Scornet D."/>
            <person name="Allen A.E."/>
            <person name="Amoutzias G."/>
            <person name="Anthouard V."/>
            <person name="Artiguenave F."/>
            <person name="Aury J.M."/>
            <person name="Badger J.H."/>
            <person name="Beszteri B."/>
            <person name="Billiau K."/>
            <person name="Bonnet E."/>
            <person name="Bothwell J.H."/>
            <person name="Bowler C."/>
            <person name="Boyen C."/>
            <person name="Brownlee C."/>
            <person name="Carrano C.J."/>
            <person name="Charrier B."/>
            <person name="Cho G.Y."/>
            <person name="Coelho S.M."/>
            <person name="Collen J."/>
            <person name="Corre E."/>
            <person name="Da Silva C."/>
            <person name="Delage L."/>
            <person name="Delaroque N."/>
            <person name="Dittami S.M."/>
            <person name="Doulbeau S."/>
            <person name="Elias M."/>
            <person name="Farnham G."/>
            <person name="Gachon C.M."/>
            <person name="Gschloessl B."/>
            <person name="Heesch S."/>
            <person name="Jabbari K."/>
            <person name="Jubin C."/>
            <person name="Kawai H."/>
            <person name="Kimura K."/>
            <person name="Kloareg B."/>
            <person name="Kupper F.C."/>
            <person name="Lang D."/>
            <person name="Le Bail A."/>
            <person name="Leblanc C."/>
            <person name="Lerouge P."/>
            <person name="Lohr M."/>
            <person name="Lopez P.J."/>
            <person name="Martens C."/>
            <person name="Maumus F."/>
            <person name="Michel G."/>
            <person name="Miranda-Saavedra D."/>
            <person name="Morales J."/>
            <person name="Moreau H."/>
            <person name="Motomura T."/>
            <person name="Nagasato C."/>
            <person name="Napoli C.A."/>
            <person name="Nelson D.R."/>
            <person name="Nyvall-Collen P."/>
            <person name="Peters A.F."/>
            <person name="Pommier C."/>
            <person name="Potin P."/>
            <person name="Poulain J."/>
            <person name="Quesneville H."/>
            <person name="Read B."/>
            <person name="Rensing S.A."/>
            <person name="Ritter A."/>
            <person name="Rousvoal S."/>
            <person name="Samanta M."/>
            <person name="Samson G."/>
            <person name="Schroeder D.C."/>
            <person name="Segurens B."/>
            <person name="Strittmatter M."/>
            <person name="Tonon T."/>
            <person name="Tregear J.W."/>
            <person name="Valentin K."/>
            <person name="von Dassow P."/>
            <person name="Yamagishi T."/>
            <person name="Van de Peer Y."/>
            <person name="Wincker P."/>
        </authorList>
    </citation>
    <scope>NUCLEOTIDE SEQUENCE [LARGE SCALE GENOMIC DNA]</scope>
    <source>
        <strain evidence="9">Ec32 / CCAP1310/4</strain>
    </source>
</reference>
<dbReference type="EC" id="2.1.1.221" evidence="1"/>
<evidence type="ECO:0000256" key="6">
    <source>
        <dbReference type="SAM" id="MobiDB-lite"/>
    </source>
</evidence>
<keyword evidence="4" id="KW-0949">S-adenosyl-L-methionine</keyword>
<feature type="domain" description="SAM-dependent MTase TRM10-type" evidence="7">
    <location>
        <begin position="1"/>
        <end position="191"/>
    </location>
</feature>
<accession>D8LL56</accession>
<feature type="compositionally biased region" description="Basic and acidic residues" evidence="6">
    <location>
        <begin position="208"/>
        <end position="224"/>
    </location>
</feature>
<feature type="compositionally biased region" description="Basic and acidic residues" evidence="6">
    <location>
        <begin position="232"/>
        <end position="248"/>
    </location>
</feature>
<dbReference type="PANTHER" id="PTHR13563:SF13">
    <property type="entry name" value="TRNA METHYLTRANSFERASE 10 HOMOLOG A"/>
    <property type="match status" value="1"/>
</dbReference>
<dbReference type="Gene3D" id="3.40.1280.30">
    <property type="match status" value="1"/>
</dbReference>